<comment type="caution">
    <text evidence="2">The sequence shown here is derived from an EMBL/GenBank/DDBJ whole genome shotgun (WGS) entry which is preliminary data.</text>
</comment>
<feature type="region of interest" description="Disordered" evidence="1">
    <location>
        <begin position="1"/>
        <end position="67"/>
    </location>
</feature>
<proteinExistence type="predicted"/>
<accession>A0A8J2KZN8</accession>
<protein>
    <submittedName>
        <fullName evidence="2">Uncharacterized protein</fullName>
    </submittedName>
</protein>
<feature type="compositionally biased region" description="Polar residues" evidence="1">
    <location>
        <begin position="1"/>
        <end position="17"/>
    </location>
</feature>
<evidence type="ECO:0000313" key="2">
    <source>
        <dbReference type="EMBL" id="CAG7823027.1"/>
    </source>
</evidence>
<dbReference type="AlphaFoldDB" id="A0A8J2KZN8"/>
<feature type="non-terminal residue" evidence="2">
    <location>
        <position position="1"/>
    </location>
</feature>
<organism evidence="2 3">
    <name type="scientific">Allacma fusca</name>
    <dbReference type="NCBI Taxonomy" id="39272"/>
    <lineage>
        <taxon>Eukaryota</taxon>
        <taxon>Metazoa</taxon>
        <taxon>Ecdysozoa</taxon>
        <taxon>Arthropoda</taxon>
        <taxon>Hexapoda</taxon>
        <taxon>Collembola</taxon>
        <taxon>Symphypleona</taxon>
        <taxon>Sminthuridae</taxon>
        <taxon>Allacma</taxon>
    </lineage>
</organism>
<dbReference type="EMBL" id="CAJVCH010528144">
    <property type="protein sequence ID" value="CAG7823027.1"/>
    <property type="molecule type" value="Genomic_DNA"/>
</dbReference>
<gene>
    <name evidence="2" type="ORF">AFUS01_LOCUS33265</name>
</gene>
<keyword evidence="3" id="KW-1185">Reference proteome</keyword>
<name>A0A8J2KZN8_9HEXA</name>
<dbReference type="Proteomes" id="UP000708208">
    <property type="component" value="Unassembled WGS sequence"/>
</dbReference>
<evidence type="ECO:0000313" key="3">
    <source>
        <dbReference type="Proteomes" id="UP000708208"/>
    </source>
</evidence>
<evidence type="ECO:0000256" key="1">
    <source>
        <dbReference type="SAM" id="MobiDB-lite"/>
    </source>
</evidence>
<sequence length="184" mass="19704">MEGSSNSTELGNATSKPKTPAAPHISPHNTEPAGKQPSLKSSAEQKSENKKNSSKVIGPIYNRPGPASRTIKASVRASYEPDSICVNLNWSDDDTSDTQSILPRVAVTRQSVATLDEVVEQSRKTTLKTVPSQCDMTGDIPVDLNIGQSNMPTAVDSSSYGSVTLACLVDSDLEEYRLLRNSIP</sequence>
<reference evidence="2" key="1">
    <citation type="submission" date="2021-06" db="EMBL/GenBank/DDBJ databases">
        <authorList>
            <person name="Hodson N. C."/>
            <person name="Mongue J. A."/>
            <person name="Jaron S. K."/>
        </authorList>
    </citation>
    <scope>NUCLEOTIDE SEQUENCE</scope>
</reference>